<dbReference type="InterPro" id="IPR046159">
    <property type="entry name" value="DUF6161"/>
</dbReference>
<organism evidence="4 5">
    <name type="scientific">Altererythrobacter arenosus</name>
    <dbReference type="NCBI Taxonomy" id="3032592"/>
    <lineage>
        <taxon>Bacteria</taxon>
        <taxon>Pseudomonadati</taxon>
        <taxon>Pseudomonadota</taxon>
        <taxon>Alphaproteobacteria</taxon>
        <taxon>Sphingomonadales</taxon>
        <taxon>Erythrobacteraceae</taxon>
        <taxon>Altererythrobacter</taxon>
    </lineage>
</organism>
<feature type="transmembrane region" description="Helical" evidence="2">
    <location>
        <begin position="267"/>
        <end position="285"/>
    </location>
</feature>
<evidence type="ECO:0000259" key="3">
    <source>
        <dbReference type="Pfam" id="PF19658"/>
    </source>
</evidence>
<keyword evidence="2" id="KW-0472">Membrane</keyword>
<reference evidence="4 5" key="1">
    <citation type="submission" date="2023-03" db="EMBL/GenBank/DDBJ databases">
        <title>Altererythrobacter sp. CAU 1644 isolated from sand.</title>
        <authorList>
            <person name="Kim W."/>
        </authorList>
    </citation>
    <scope>NUCLEOTIDE SEQUENCE [LARGE SCALE GENOMIC DNA]</scope>
    <source>
        <strain evidence="4 5">CAU 1644</strain>
    </source>
</reference>
<evidence type="ECO:0000313" key="5">
    <source>
        <dbReference type="Proteomes" id="UP001215827"/>
    </source>
</evidence>
<accession>A0ABY8FNI9</accession>
<feature type="transmembrane region" description="Helical" evidence="2">
    <location>
        <begin position="305"/>
        <end position="329"/>
    </location>
</feature>
<dbReference type="Pfam" id="PF19658">
    <property type="entry name" value="DUF6161"/>
    <property type="match status" value="1"/>
</dbReference>
<evidence type="ECO:0000256" key="2">
    <source>
        <dbReference type="SAM" id="Phobius"/>
    </source>
</evidence>
<dbReference type="EMBL" id="CP121106">
    <property type="protein sequence ID" value="WFL76587.1"/>
    <property type="molecule type" value="Genomic_DNA"/>
</dbReference>
<sequence>MSEATPWLRLDGEHIGEPLVFYSQEDAGKWVNAELVAWEWLWTEPRETGSLAPNQFLHHRNGFDALLSHLSGPLEPRSQAFSQFDNALRNMFNPANANSVPHSRSAAGSAVLAIKEAQGADVGRWAYQFHVRGTAFNQVGSATDYPLYLAAILHHEDIFSSFGDTLKKERSRYRTEITRLQNKVRELEKQRIVERERDRQLARKLVRRLLRQTKRVWEVGTLSSAKQVAEAIGSITETEHQYRAQMALMAPVQYWKDKAKVHGKWEAVYAATCLLYFFLAGLALWQTAGRTIDFLQGISGEGQASAYVITAGAILGGTTLLFWLGRVLVKLFLSEHHLRSESSEKAIMTQAYLSMETSEAKFGETDRAIVLASIFKSSPDGIVKDEGPTDLAGTALLARLLSR</sequence>
<protein>
    <submittedName>
        <fullName evidence="4">DUF6161 domain-containing protein</fullName>
    </submittedName>
</protein>
<gene>
    <name evidence="4" type="ORF">P7228_11335</name>
</gene>
<keyword evidence="1" id="KW-0175">Coiled coil</keyword>
<feature type="coiled-coil region" evidence="1">
    <location>
        <begin position="163"/>
        <end position="197"/>
    </location>
</feature>
<feature type="domain" description="DUF6161" evidence="3">
    <location>
        <begin position="234"/>
        <end position="386"/>
    </location>
</feature>
<keyword evidence="5" id="KW-1185">Reference proteome</keyword>
<keyword evidence="2" id="KW-1133">Transmembrane helix</keyword>
<dbReference type="Proteomes" id="UP001215827">
    <property type="component" value="Chromosome"/>
</dbReference>
<keyword evidence="2" id="KW-0812">Transmembrane</keyword>
<dbReference type="RefSeq" id="WP_278015352.1">
    <property type="nucleotide sequence ID" value="NZ_CP121106.1"/>
</dbReference>
<proteinExistence type="predicted"/>
<evidence type="ECO:0000313" key="4">
    <source>
        <dbReference type="EMBL" id="WFL76587.1"/>
    </source>
</evidence>
<evidence type="ECO:0000256" key="1">
    <source>
        <dbReference type="SAM" id="Coils"/>
    </source>
</evidence>
<name>A0ABY8FNI9_9SPHN</name>